<accession>A0A9E8HIH1</accession>
<evidence type="ECO:0000256" key="4">
    <source>
        <dbReference type="RuleBase" id="RU003684"/>
    </source>
</evidence>
<evidence type="ECO:0000256" key="2">
    <source>
        <dbReference type="ARBA" id="ARBA00022723"/>
    </source>
</evidence>
<dbReference type="Pfam" id="PF00491">
    <property type="entry name" value="Arginase"/>
    <property type="match status" value="1"/>
</dbReference>
<dbReference type="GO" id="GO:0008783">
    <property type="term" value="F:agmatinase activity"/>
    <property type="evidence" value="ECO:0007669"/>
    <property type="project" value="TreeGrafter"/>
</dbReference>
<dbReference type="SUPFAM" id="SSF52768">
    <property type="entry name" value="Arginase/deacetylase"/>
    <property type="match status" value="1"/>
</dbReference>
<dbReference type="PANTHER" id="PTHR11358">
    <property type="entry name" value="ARGINASE/AGMATINASE"/>
    <property type="match status" value="1"/>
</dbReference>
<organism evidence="6 7">
    <name type="scientific">Alkalimarinus sediminis</name>
    <dbReference type="NCBI Taxonomy" id="1632866"/>
    <lineage>
        <taxon>Bacteria</taxon>
        <taxon>Pseudomonadati</taxon>
        <taxon>Pseudomonadota</taxon>
        <taxon>Gammaproteobacteria</taxon>
        <taxon>Alteromonadales</taxon>
        <taxon>Alteromonadaceae</taxon>
        <taxon>Alkalimarinus</taxon>
    </lineage>
</organism>
<dbReference type="InterPro" id="IPR020855">
    <property type="entry name" value="Ureohydrolase_Mn_BS"/>
</dbReference>
<dbReference type="InterPro" id="IPR023696">
    <property type="entry name" value="Ureohydrolase_dom_sf"/>
</dbReference>
<dbReference type="AlphaFoldDB" id="A0A9E8HIH1"/>
<feature type="chain" id="PRO_5039314838" evidence="5">
    <location>
        <begin position="23"/>
        <end position="417"/>
    </location>
</feature>
<dbReference type="InterPro" id="IPR006035">
    <property type="entry name" value="Ureohydrolase"/>
</dbReference>
<keyword evidence="7" id="KW-1185">Reference proteome</keyword>
<dbReference type="EMBL" id="CP101527">
    <property type="protein sequence ID" value="UZW74807.1"/>
    <property type="molecule type" value="Genomic_DNA"/>
</dbReference>
<dbReference type="KEGG" id="asem:NNL22_17575"/>
<sequence length="417" mass="46232">MKPTKVMTLMAAAALSASTAFAEAPKTGEEWQGVQKNGAVPINRNSPTVDAWRLMRKDLNKGREPGPINVQRWAGNYPWIGIPTMFHLPVALTKEDLVAGEVEIAFMGAELVGDPRGRTWGPMEMRNPHRSEVYHTWGSMAMPELDTGRTWINELNAVDYGDAPIEPFGLERSIPEIRKMVKEIASVKLENGKRTVPFIIGGGHALMYPDVAGIADVYGKGNVAVIHFDAHADYSTADFGHLVTHGNPIRRLLLEEIVKPEHIIQVGLRGPTSTDLKTLDWAREQGLRYHMMAEVEKRGWEAVMDDVIKEAKNSAPNVFISFDIDVVDPAFIPGTSTPEPGGLYMRETLPLVRRLCAETNVVGFELVELRPDSDPGYTTMLNSKAIVRQCLNGMAVRKAGIEEDNYLHPKMTDDGRK</sequence>
<evidence type="ECO:0000313" key="6">
    <source>
        <dbReference type="EMBL" id="UZW74807.1"/>
    </source>
</evidence>
<keyword evidence="2" id="KW-0479">Metal-binding</keyword>
<name>A0A9E8HIH1_9ALTE</name>
<dbReference type="GO" id="GO:0046872">
    <property type="term" value="F:metal ion binding"/>
    <property type="evidence" value="ECO:0007669"/>
    <property type="project" value="UniProtKB-KW"/>
</dbReference>
<keyword evidence="3 4" id="KW-0378">Hydrolase</keyword>
<feature type="signal peptide" evidence="5">
    <location>
        <begin position="1"/>
        <end position="22"/>
    </location>
</feature>
<dbReference type="PANTHER" id="PTHR11358:SF26">
    <property type="entry name" value="GUANIDINO ACID HYDROLASE, MITOCHONDRIAL"/>
    <property type="match status" value="1"/>
</dbReference>
<reference evidence="6" key="1">
    <citation type="submission" date="2022-07" db="EMBL/GenBank/DDBJ databases">
        <title>Alkalimarinus sp. nov., isolated from gut of a Alitta virens.</title>
        <authorList>
            <person name="Yang A.I."/>
            <person name="Shin N.-R."/>
        </authorList>
    </citation>
    <scope>NUCLEOTIDE SEQUENCE</scope>
    <source>
        <strain evidence="6">FA028</strain>
    </source>
</reference>
<comment type="similarity">
    <text evidence="1">Belongs to the arginase family. Agmatinase subfamily.</text>
</comment>
<dbReference type="Gene3D" id="3.40.800.10">
    <property type="entry name" value="Ureohydrolase domain"/>
    <property type="match status" value="1"/>
</dbReference>
<dbReference type="Proteomes" id="UP001164472">
    <property type="component" value="Chromosome"/>
</dbReference>
<gene>
    <name evidence="6" type="ORF">NNL22_17575</name>
</gene>
<dbReference type="CDD" id="cd09990">
    <property type="entry name" value="Agmatinase-like"/>
    <property type="match status" value="1"/>
</dbReference>
<evidence type="ECO:0000313" key="7">
    <source>
        <dbReference type="Proteomes" id="UP001164472"/>
    </source>
</evidence>
<dbReference type="PRINTS" id="PR00116">
    <property type="entry name" value="ARGINASE"/>
</dbReference>
<keyword evidence="5" id="KW-0732">Signal</keyword>
<dbReference type="PROSITE" id="PS01053">
    <property type="entry name" value="ARGINASE_1"/>
    <property type="match status" value="1"/>
</dbReference>
<protein>
    <submittedName>
        <fullName evidence="6">Agmatinase family protein</fullName>
    </submittedName>
</protein>
<evidence type="ECO:0000256" key="5">
    <source>
        <dbReference type="SAM" id="SignalP"/>
    </source>
</evidence>
<dbReference type="RefSeq" id="WP_251810234.1">
    <property type="nucleotide sequence ID" value="NZ_CP101527.1"/>
</dbReference>
<evidence type="ECO:0000256" key="1">
    <source>
        <dbReference type="ARBA" id="ARBA00009227"/>
    </source>
</evidence>
<dbReference type="PROSITE" id="PS51409">
    <property type="entry name" value="ARGINASE_2"/>
    <property type="match status" value="1"/>
</dbReference>
<evidence type="ECO:0000256" key="3">
    <source>
        <dbReference type="ARBA" id="ARBA00022801"/>
    </source>
</evidence>
<dbReference type="GO" id="GO:0033389">
    <property type="term" value="P:putrescine biosynthetic process from arginine, via agmatine"/>
    <property type="evidence" value="ECO:0007669"/>
    <property type="project" value="TreeGrafter"/>
</dbReference>
<proteinExistence type="inferred from homology"/>